<dbReference type="RefSeq" id="WP_255942103.1">
    <property type="nucleotide sequence ID" value="NZ_CP050468.1"/>
</dbReference>
<feature type="chain" id="PRO_5042290665" description="Nuclear transport factor 2 family protein" evidence="1">
    <location>
        <begin position="28"/>
        <end position="177"/>
    </location>
</feature>
<evidence type="ECO:0008006" key="4">
    <source>
        <dbReference type="Google" id="ProtNLM"/>
    </source>
</evidence>
<sequence>MKVKLLNKKLVSAFLMSILFSSGYVSANSEIKQDMSPVLTVEFKDQSNPENNQYLEELFKAFIAHDKSNLKYMLSEGFAQKFGGEQNSYNEFIKHSVVLSEQLTRMEIVFEDVNVSSDGTISEIHTVEVTKLDGSRSKLKLYAFYYFDQSGKLEYIDELSTLLEGPEEDKNMGSRTK</sequence>
<reference evidence="2" key="1">
    <citation type="submission" date="2020-03" db="EMBL/GenBank/DDBJ databases">
        <title>Five strains of Vibrio campbellii isolated from Mariana Trench.</title>
        <authorList>
            <person name="Liang J."/>
            <person name="Zhang X.-H."/>
        </authorList>
    </citation>
    <scope>NUCLEOTIDE SEQUENCE</scope>
    <source>
        <strain evidence="2">LJC014</strain>
    </source>
</reference>
<protein>
    <recommendedName>
        <fullName evidence="4">Nuclear transport factor 2 family protein</fullName>
    </recommendedName>
</protein>
<organism evidence="2 3">
    <name type="scientific">Vibrio campbellii</name>
    <dbReference type="NCBI Taxonomy" id="680"/>
    <lineage>
        <taxon>Bacteria</taxon>
        <taxon>Pseudomonadati</taxon>
        <taxon>Pseudomonadota</taxon>
        <taxon>Gammaproteobacteria</taxon>
        <taxon>Vibrionales</taxon>
        <taxon>Vibrionaceae</taxon>
        <taxon>Vibrio</taxon>
    </lineage>
</organism>
<gene>
    <name evidence="2" type="ORF">HB761_23100</name>
</gene>
<dbReference type="AlphaFoldDB" id="A0AAE9N2C2"/>
<proteinExistence type="predicted"/>
<dbReference type="Proteomes" id="UP001058687">
    <property type="component" value="Chromosome 2"/>
</dbReference>
<name>A0AAE9N2C2_9VIBR</name>
<accession>A0AAE9N2C2</accession>
<dbReference type="EMBL" id="CP050468">
    <property type="protein sequence ID" value="UTZ29490.1"/>
    <property type="molecule type" value="Genomic_DNA"/>
</dbReference>
<feature type="signal peptide" evidence="1">
    <location>
        <begin position="1"/>
        <end position="27"/>
    </location>
</feature>
<evidence type="ECO:0000313" key="2">
    <source>
        <dbReference type="EMBL" id="UTZ29490.1"/>
    </source>
</evidence>
<keyword evidence="1" id="KW-0732">Signal</keyword>
<evidence type="ECO:0000313" key="3">
    <source>
        <dbReference type="Proteomes" id="UP001058687"/>
    </source>
</evidence>
<evidence type="ECO:0000256" key="1">
    <source>
        <dbReference type="SAM" id="SignalP"/>
    </source>
</evidence>